<dbReference type="Pfam" id="PF22619">
    <property type="entry name" value="DNA_polI_exo1"/>
    <property type="match status" value="1"/>
</dbReference>
<dbReference type="PANTHER" id="PTHR10133">
    <property type="entry name" value="DNA POLYMERASE I"/>
    <property type="match status" value="1"/>
</dbReference>
<keyword evidence="10" id="KW-0378">Hydrolase</keyword>
<dbReference type="SMART" id="SM00279">
    <property type="entry name" value="HhH2"/>
    <property type="match status" value="1"/>
</dbReference>
<evidence type="ECO:0000259" key="18">
    <source>
        <dbReference type="SMART" id="SM00474"/>
    </source>
</evidence>
<proteinExistence type="inferred from homology"/>
<dbReference type="NCBIfam" id="NF004397">
    <property type="entry name" value="PRK05755.1"/>
    <property type="match status" value="1"/>
</dbReference>
<comment type="subunit">
    <text evidence="2 17">Single-chain monomer with multiple functions.</text>
</comment>
<keyword evidence="6 17" id="KW-0548">Nucleotidyltransferase</keyword>
<evidence type="ECO:0000313" key="21">
    <source>
        <dbReference type="EMBL" id="MEJ6400498.1"/>
    </source>
</evidence>
<dbReference type="RefSeq" id="WP_339960304.1">
    <property type="nucleotide sequence ID" value="NZ_JAWMWH010000001.1"/>
</dbReference>
<evidence type="ECO:0000256" key="17">
    <source>
        <dbReference type="RuleBase" id="RU004460"/>
    </source>
</evidence>
<dbReference type="InterPro" id="IPR020046">
    <property type="entry name" value="5-3_exonucl_a-hlix_arch_N"/>
</dbReference>
<sequence length="878" mass="98871">MADKRLLLIDGNSIAFKAFYALFQSVDRFTNHEGLHTSAIYGFNTMLDNILTAVQPTAALAAFDAGKVTFRTKLYDDYKGDRKKTPTELIEQFPYIKELLKDRGIKSYELANYEADDIIGTLSKQAEAAGYEVTIVTGDRDLTQLCSDHVTVSVSKTGVSEIDHYTADYVKEHLGITPKQIIDLKGLQGDTSDNYPGVTKVGPKTADKLIKQFGSIENLYDHIDEVTAKKLKEHLIEDHDQALLSKRLATIDCNAPVTIGLDELEYMGNQDEALIAFYKRMNFNKFLSQMNLQSEMPTIEYTMIDADHLNDVKLSGAVTLYLGMDGDNYHQAPFVGFVIGDGDHWYVSRDVELLKSAPLKDRLTDDQTPISVFDAKRAYVGLNRLGIKLNHVDFDMLLVSYLLNTNDNSNDLSKVASKHGYYGVKSDDDVYGKGAKRSIPEDDQTLFDHLASKALAISALKDKMFKELDEHDQTRLYQEIELPIAFVLARMEIQGITVNRDQLISMGSKLSERIAEYEQAIYNDAGQEFNIGSPKQLGEILFEKLHLPVIKRTKTGYSTSVDVLEKLAPEAPIVDNILKYRQLSKIASTYVDGLLKVIYPSDNKVHTRYLQTLTQTGRLSSVDPNLQNIPIRTDEGRQIRRAFVPSHPGWQIFSSDYSQIELRVLASISGDTNMQDEFNHNDDIHASTARRIFGLQSNDEVTPELRRQAKAVNFGIVYGISDFGLAKNTGISRKDAKQFIDKYFAEYPKVNEYMQNEVKFAHANGFVETITHRRRYLPDIHSRNFHQRSFAERTAMNSPIQGSAADIIKIAMINMESALAGMQAKMLLQIHDELVFEAPAEEIPVLEKLVPKVMDSAVKLQVPLRVASHHGPTWYDAK</sequence>
<dbReference type="Proteomes" id="UP001370590">
    <property type="component" value="Unassembled WGS sequence"/>
</dbReference>
<dbReference type="CDD" id="cd09898">
    <property type="entry name" value="H3TH_53EXO"/>
    <property type="match status" value="1"/>
</dbReference>
<comment type="similarity">
    <text evidence="1 17">Belongs to the DNA polymerase type-A family.</text>
</comment>
<dbReference type="NCBIfam" id="TIGR00593">
    <property type="entry name" value="pola"/>
    <property type="match status" value="1"/>
</dbReference>
<keyword evidence="5 17" id="KW-0808">Transferase</keyword>
<dbReference type="SUPFAM" id="SSF53098">
    <property type="entry name" value="Ribonuclease H-like"/>
    <property type="match status" value="1"/>
</dbReference>
<dbReference type="Gene3D" id="1.10.150.20">
    <property type="entry name" value="5' to 3' exonuclease, C-terminal subdomain"/>
    <property type="match status" value="2"/>
</dbReference>
<dbReference type="Pfam" id="PF02739">
    <property type="entry name" value="5_3_exonuc_N"/>
    <property type="match status" value="1"/>
</dbReference>
<dbReference type="CDD" id="cd09859">
    <property type="entry name" value="PIN_53EXO"/>
    <property type="match status" value="1"/>
</dbReference>
<dbReference type="InterPro" id="IPR012337">
    <property type="entry name" value="RNaseH-like_sf"/>
</dbReference>
<dbReference type="InterPro" id="IPR002421">
    <property type="entry name" value="5-3_exonuclease"/>
</dbReference>
<dbReference type="InterPro" id="IPR018320">
    <property type="entry name" value="DNA_polymerase_1"/>
</dbReference>
<evidence type="ECO:0000256" key="12">
    <source>
        <dbReference type="ARBA" id="ARBA00022932"/>
    </source>
</evidence>
<accession>A0ABU8SLY7</accession>
<dbReference type="InterPro" id="IPR036397">
    <property type="entry name" value="RNaseH_sf"/>
</dbReference>
<dbReference type="SMART" id="SM00475">
    <property type="entry name" value="53EXOc"/>
    <property type="match status" value="1"/>
</dbReference>
<evidence type="ECO:0000313" key="22">
    <source>
        <dbReference type="Proteomes" id="UP001370590"/>
    </source>
</evidence>
<dbReference type="SUPFAM" id="SSF56672">
    <property type="entry name" value="DNA/RNA polymerases"/>
    <property type="match status" value="1"/>
</dbReference>
<keyword evidence="11" id="KW-0269">Exonuclease</keyword>
<feature type="domain" description="DNA-directed DNA polymerase family A palm" evidence="20">
    <location>
        <begin position="636"/>
        <end position="842"/>
    </location>
</feature>
<dbReference type="Pfam" id="PF00476">
    <property type="entry name" value="DNA_pol_A"/>
    <property type="match status" value="1"/>
</dbReference>
<evidence type="ECO:0000256" key="3">
    <source>
        <dbReference type="ARBA" id="ARBA00012417"/>
    </source>
</evidence>
<dbReference type="Pfam" id="PF01367">
    <property type="entry name" value="5_3_exonuc"/>
    <property type="match status" value="1"/>
</dbReference>
<reference evidence="21 22" key="1">
    <citation type="submission" date="2023-10" db="EMBL/GenBank/DDBJ databases">
        <title>Nicoliella lavandulae sp. nov. isolated from Lavandula angustifolia flowers.</title>
        <authorList>
            <person name="Alcantara C."/>
            <person name="Zuniga M."/>
            <person name="Landete J.M."/>
            <person name="Monedero V."/>
        </authorList>
    </citation>
    <scope>NUCLEOTIDE SEQUENCE [LARGE SCALE GENOMIC DNA]</scope>
    <source>
        <strain evidence="21 22">Es01</strain>
    </source>
</reference>
<dbReference type="Gene3D" id="3.40.50.1010">
    <property type="entry name" value="5'-nuclease"/>
    <property type="match status" value="1"/>
</dbReference>
<evidence type="ECO:0000256" key="10">
    <source>
        <dbReference type="ARBA" id="ARBA00022801"/>
    </source>
</evidence>
<keyword evidence="14 17" id="KW-0234">DNA repair</keyword>
<evidence type="ECO:0000256" key="5">
    <source>
        <dbReference type="ARBA" id="ARBA00022679"/>
    </source>
</evidence>
<evidence type="ECO:0000256" key="11">
    <source>
        <dbReference type="ARBA" id="ARBA00022839"/>
    </source>
</evidence>
<keyword evidence="8" id="KW-0540">Nuclease</keyword>
<keyword evidence="13 17" id="KW-0238">DNA-binding</keyword>
<dbReference type="Gene3D" id="1.20.1060.10">
    <property type="entry name" value="Taq DNA Polymerase, Chain T, domain 4"/>
    <property type="match status" value="1"/>
</dbReference>
<keyword evidence="7 17" id="KW-0235">DNA replication</keyword>
<evidence type="ECO:0000256" key="14">
    <source>
        <dbReference type="ARBA" id="ARBA00023204"/>
    </source>
</evidence>
<organism evidence="21 22">
    <name type="scientific">Nicoliella lavandulae</name>
    <dbReference type="NCBI Taxonomy" id="3082954"/>
    <lineage>
        <taxon>Bacteria</taxon>
        <taxon>Bacillati</taxon>
        <taxon>Bacillota</taxon>
        <taxon>Bacilli</taxon>
        <taxon>Lactobacillales</taxon>
        <taxon>Lactobacillaceae</taxon>
        <taxon>Nicoliella</taxon>
    </lineage>
</organism>
<dbReference type="InterPro" id="IPR019760">
    <property type="entry name" value="DNA-dir_DNA_pol_A_CS"/>
</dbReference>
<evidence type="ECO:0000256" key="4">
    <source>
        <dbReference type="ARBA" id="ARBA00020311"/>
    </source>
</evidence>
<dbReference type="Gene3D" id="3.30.420.10">
    <property type="entry name" value="Ribonuclease H-like superfamily/Ribonuclease H"/>
    <property type="match status" value="1"/>
</dbReference>
<dbReference type="PROSITE" id="PS00447">
    <property type="entry name" value="DNA_POLYMERASE_A"/>
    <property type="match status" value="1"/>
</dbReference>
<dbReference type="CDD" id="cd06140">
    <property type="entry name" value="DNA_polA_I_Bacillus_like_exo"/>
    <property type="match status" value="1"/>
</dbReference>
<dbReference type="PANTHER" id="PTHR10133:SF27">
    <property type="entry name" value="DNA POLYMERASE NU"/>
    <property type="match status" value="1"/>
</dbReference>
<keyword evidence="22" id="KW-1185">Reference proteome</keyword>
<dbReference type="InterPro" id="IPR043502">
    <property type="entry name" value="DNA/RNA_pol_sf"/>
</dbReference>
<dbReference type="InterPro" id="IPR002298">
    <property type="entry name" value="DNA_polymerase_A"/>
</dbReference>
<dbReference type="InterPro" id="IPR029060">
    <property type="entry name" value="PIN-like_dom_sf"/>
</dbReference>
<dbReference type="InterPro" id="IPR002562">
    <property type="entry name" value="3'-5'_exonuclease_dom"/>
</dbReference>
<dbReference type="SUPFAM" id="SSF47807">
    <property type="entry name" value="5' to 3' exonuclease, C-terminal subdomain"/>
    <property type="match status" value="1"/>
</dbReference>
<comment type="caution">
    <text evidence="21">The sequence shown here is derived from an EMBL/GenBank/DDBJ whole genome shotgun (WGS) entry which is preliminary data.</text>
</comment>
<keyword evidence="9 17" id="KW-0227">DNA damage</keyword>
<feature type="domain" description="3'-5' exonuclease" evidence="18">
    <location>
        <begin position="296"/>
        <end position="469"/>
    </location>
</feature>
<dbReference type="InterPro" id="IPR020045">
    <property type="entry name" value="DNA_polI_H3TH"/>
</dbReference>
<dbReference type="EC" id="2.7.7.7" evidence="3 16"/>
<keyword evidence="12 17" id="KW-0239">DNA-directed DNA polymerase</keyword>
<evidence type="ECO:0000256" key="6">
    <source>
        <dbReference type="ARBA" id="ARBA00022695"/>
    </source>
</evidence>
<dbReference type="GO" id="GO:0003887">
    <property type="term" value="F:DNA-directed DNA polymerase activity"/>
    <property type="evidence" value="ECO:0007669"/>
    <property type="project" value="UniProtKB-EC"/>
</dbReference>
<evidence type="ECO:0000256" key="9">
    <source>
        <dbReference type="ARBA" id="ARBA00022763"/>
    </source>
</evidence>
<evidence type="ECO:0000256" key="7">
    <source>
        <dbReference type="ARBA" id="ARBA00022705"/>
    </source>
</evidence>
<protein>
    <recommendedName>
        <fullName evidence="4 16">DNA polymerase I</fullName>
        <ecNumber evidence="3 16">2.7.7.7</ecNumber>
    </recommendedName>
</protein>
<evidence type="ECO:0000259" key="20">
    <source>
        <dbReference type="SMART" id="SM00482"/>
    </source>
</evidence>
<dbReference type="Gene3D" id="3.30.70.370">
    <property type="match status" value="1"/>
</dbReference>
<evidence type="ECO:0000256" key="15">
    <source>
        <dbReference type="ARBA" id="ARBA00049244"/>
    </source>
</evidence>
<evidence type="ECO:0000256" key="8">
    <source>
        <dbReference type="ARBA" id="ARBA00022722"/>
    </source>
</evidence>
<dbReference type="InterPro" id="IPR001098">
    <property type="entry name" value="DNA-dir_DNA_pol_A_palm_dom"/>
</dbReference>
<evidence type="ECO:0000256" key="13">
    <source>
        <dbReference type="ARBA" id="ARBA00023125"/>
    </source>
</evidence>
<name>A0ABU8SLY7_9LACO</name>
<dbReference type="SUPFAM" id="SSF88723">
    <property type="entry name" value="PIN domain-like"/>
    <property type="match status" value="1"/>
</dbReference>
<evidence type="ECO:0000256" key="1">
    <source>
        <dbReference type="ARBA" id="ARBA00007705"/>
    </source>
</evidence>
<evidence type="ECO:0000259" key="19">
    <source>
        <dbReference type="SMART" id="SM00475"/>
    </source>
</evidence>
<dbReference type="CDD" id="cd08637">
    <property type="entry name" value="DNA_pol_A_pol_I_C"/>
    <property type="match status" value="1"/>
</dbReference>
<dbReference type="InterPro" id="IPR054690">
    <property type="entry name" value="DNA_polI_exonuclease"/>
</dbReference>
<dbReference type="InterPro" id="IPR036279">
    <property type="entry name" value="5-3_exonuclease_C_sf"/>
</dbReference>
<feature type="domain" description="5'-3' exonuclease" evidence="19">
    <location>
        <begin position="4"/>
        <end position="267"/>
    </location>
</feature>
<dbReference type="SMART" id="SM00474">
    <property type="entry name" value="35EXOc"/>
    <property type="match status" value="1"/>
</dbReference>
<comment type="catalytic activity">
    <reaction evidence="15 17">
        <text>DNA(n) + a 2'-deoxyribonucleoside 5'-triphosphate = DNA(n+1) + diphosphate</text>
        <dbReference type="Rhea" id="RHEA:22508"/>
        <dbReference type="Rhea" id="RHEA-COMP:17339"/>
        <dbReference type="Rhea" id="RHEA-COMP:17340"/>
        <dbReference type="ChEBI" id="CHEBI:33019"/>
        <dbReference type="ChEBI" id="CHEBI:61560"/>
        <dbReference type="ChEBI" id="CHEBI:173112"/>
        <dbReference type="EC" id="2.7.7.7"/>
    </reaction>
</comment>
<dbReference type="EMBL" id="JAWMWH010000001">
    <property type="protein sequence ID" value="MEJ6400498.1"/>
    <property type="molecule type" value="Genomic_DNA"/>
</dbReference>
<gene>
    <name evidence="17 21" type="primary">polA</name>
    <name evidence="21" type="ORF">R4146_04920</name>
</gene>
<dbReference type="SMART" id="SM00482">
    <property type="entry name" value="POLAc"/>
    <property type="match status" value="1"/>
</dbReference>
<evidence type="ECO:0000256" key="16">
    <source>
        <dbReference type="NCBIfam" id="TIGR00593"/>
    </source>
</evidence>
<dbReference type="PRINTS" id="PR00868">
    <property type="entry name" value="DNAPOLI"/>
</dbReference>
<dbReference type="InterPro" id="IPR008918">
    <property type="entry name" value="HhH2"/>
</dbReference>
<evidence type="ECO:0000256" key="2">
    <source>
        <dbReference type="ARBA" id="ARBA00011541"/>
    </source>
</evidence>